<keyword evidence="1" id="KW-0812">Transmembrane</keyword>
<accession>A0ABT9UZ99</accession>
<organism evidence="2 3">
    <name type="scientific">Anoxybacillus andreesenii</name>
    <dbReference type="NCBI Taxonomy" id="1325932"/>
    <lineage>
        <taxon>Bacteria</taxon>
        <taxon>Bacillati</taxon>
        <taxon>Bacillota</taxon>
        <taxon>Bacilli</taxon>
        <taxon>Bacillales</taxon>
        <taxon>Anoxybacillaceae</taxon>
        <taxon>Anoxybacillus</taxon>
    </lineage>
</organism>
<dbReference type="Proteomes" id="UP001231362">
    <property type="component" value="Unassembled WGS sequence"/>
</dbReference>
<reference evidence="2 3" key="1">
    <citation type="submission" date="2023-07" db="EMBL/GenBank/DDBJ databases">
        <title>Genomic Encyclopedia of Type Strains, Phase IV (KMG-IV): sequencing the most valuable type-strain genomes for metagenomic binning, comparative biology and taxonomic classification.</title>
        <authorList>
            <person name="Goeker M."/>
        </authorList>
    </citation>
    <scope>NUCLEOTIDE SEQUENCE [LARGE SCALE GENOMIC DNA]</scope>
    <source>
        <strain evidence="2 3">DSM 23948</strain>
    </source>
</reference>
<dbReference type="EMBL" id="JAUSTU010000001">
    <property type="protein sequence ID" value="MDQ0154019.1"/>
    <property type="molecule type" value="Genomic_DNA"/>
</dbReference>
<evidence type="ECO:0000313" key="2">
    <source>
        <dbReference type="EMBL" id="MDQ0154019.1"/>
    </source>
</evidence>
<protein>
    <recommendedName>
        <fullName evidence="4">Holin</fullName>
    </recommendedName>
</protein>
<keyword evidence="1" id="KW-1133">Transmembrane helix</keyword>
<name>A0ABT9UZ99_9BACL</name>
<feature type="transmembrane region" description="Helical" evidence="1">
    <location>
        <begin position="37"/>
        <end position="55"/>
    </location>
</feature>
<proteinExistence type="predicted"/>
<evidence type="ECO:0000313" key="3">
    <source>
        <dbReference type="Proteomes" id="UP001231362"/>
    </source>
</evidence>
<evidence type="ECO:0008006" key="4">
    <source>
        <dbReference type="Google" id="ProtNLM"/>
    </source>
</evidence>
<evidence type="ECO:0000256" key="1">
    <source>
        <dbReference type="SAM" id="Phobius"/>
    </source>
</evidence>
<keyword evidence="3" id="KW-1185">Reference proteome</keyword>
<feature type="transmembrane region" description="Helical" evidence="1">
    <location>
        <begin position="61"/>
        <end position="81"/>
    </location>
</feature>
<gene>
    <name evidence="2" type="ORF">J2S07_000317</name>
</gene>
<sequence>MEAFPTIHTNFWDAIIAVPLVVILTQIFKKIFPIRKPFVPTLANGLGLAIGIFFAHEHNVWAGIFMGFFYGNAAVGVYASLKTQITAYRESKN</sequence>
<dbReference type="RefSeq" id="WP_307148636.1">
    <property type="nucleotide sequence ID" value="NZ_JAUSTU010000001.1"/>
</dbReference>
<keyword evidence="1" id="KW-0472">Membrane</keyword>
<comment type="caution">
    <text evidence="2">The sequence shown here is derived from an EMBL/GenBank/DDBJ whole genome shotgun (WGS) entry which is preliminary data.</text>
</comment>
<feature type="transmembrane region" description="Helical" evidence="1">
    <location>
        <begin position="6"/>
        <end position="25"/>
    </location>
</feature>